<comment type="caution">
    <text evidence="3">The sequence shown here is derived from an EMBL/GenBank/DDBJ whole genome shotgun (WGS) entry which is preliminary data.</text>
</comment>
<evidence type="ECO:0000313" key="4">
    <source>
        <dbReference type="Proteomes" id="UP000696280"/>
    </source>
</evidence>
<feature type="compositionally biased region" description="Basic and acidic residues" evidence="1">
    <location>
        <begin position="572"/>
        <end position="590"/>
    </location>
</feature>
<dbReference type="OrthoDB" id="342264at2759"/>
<sequence length="750" mass="85494">MSPTKPNKSLTFHHPTTTKPEKKDKPLKQVFRGKEMAISGSFTNAGKAVSVEKIAKWITLHGGVFVSEVGSETTHLICDVEDYRRRRPQVTKARALGKKCKIVTFDWLEECLLRTNKRLAPTSEYTLPATIQRLQKRRHAEARLKKDFANGVLSSESFTGHHGDIDPVTDVRKGLHRVYFDWTAFEYKVELRRVDVVGGRRRVERYCLFLFQSIAQPYTYMTAAQLNETTITPNPPSPSNPTGKPTKTHRPTSYFREYCAPKEFHHAFADFKHFFHEKTGLEWDDRLEEEVEGRFRYVLPTEGRPLGVLPPGRKRRAVYPMLEREEVGMEWEVVDSGGIEGRSDGLEREIEEVDRMDTEVSTENDSSEHPTEEQNMGVTEMIDLTTEEEEEENPEPAQETKIIETTHTTEHPIQHQPREINEMIDLTTEEEEENPEPAQKTKIIKTPHTTEHPVQNQPQETNQTIDLTTEDHNPKTTQGTEHTDSDPEPFFDAQESQFATGELVENHEMIERKVVDLSTEDGNLEMEDFMEVEKDEGGRIVEAEVLVQDLGQDLSKTIKDKTAEYCDIPREMSGSREEPTKTTKNSEENIKPTTILENTESSDLAPKKGNNLNKEIQDPTYIPTRERSASREEPTETIHNTGHSIKLNTSIKHDNILVTKHSNPPPNQESQEINKLQDQTAEENTVIADEAMITEEWAYELSDDDEEEEDVEEDDEDEDMKDIEANDAESVGVRVGGIEGGVVEGLMCGN</sequence>
<dbReference type="Pfam" id="PF00533">
    <property type="entry name" value="BRCT"/>
    <property type="match status" value="1"/>
</dbReference>
<feature type="compositionally biased region" description="Acidic residues" evidence="1">
    <location>
        <begin position="698"/>
        <end position="727"/>
    </location>
</feature>
<feature type="region of interest" description="Disordered" evidence="1">
    <location>
        <begin position="698"/>
        <end position="729"/>
    </location>
</feature>
<protein>
    <recommendedName>
        <fullName evidence="2">BRCT domain-containing protein</fullName>
    </recommendedName>
</protein>
<feature type="compositionally biased region" description="Polar residues" evidence="1">
    <location>
        <begin position="452"/>
        <end position="467"/>
    </location>
</feature>
<feature type="region of interest" description="Disordered" evidence="1">
    <location>
        <begin position="428"/>
        <end position="503"/>
    </location>
</feature>
<name>A0A9N9LB62_9HELO</name>
<dbReference type="CDD" id="cd00027">
    <property type="entry name" value="BRCT"/>
    <property type="match status" value="1"/>
</dbReference>
<dbReference type="SUPFAM" id="SSF52113">
    <property type="entry name" value="BRCT domain"/>
    <property type="match status" value="1"/>
</dbReference>
<feature type="region of interest" description="Disordered" evidence="1">
    <location>
        <begin position="1"/>
        <end position="24"/>
    </location>
</feature>
<feature type="compositionally biased region" description="Polar residues" evidence="1">
    <location>
        <begin position="1"/>
        <end position="10"/>
    </location>
</feature>
<dbReference type="InterPro" id="IPR036420">
    <property type="entry name" value="BRCT_dom_sf"/>
</dbReference>
<dbReference type="AlphaFoldDB" id="A0A9N9LB62"/>
<organism evidence="3 4">
    <name type="scientific">Hymenoscyphus fraxineus</name>
    <dbReference type="NCBI Taxonomy" id="746836"/>
    <lineage>
        <taxon>Eukaryota</taxon>
        <taxon>Fungi</taxon>
        <taxon>Dikarya</taxon>
        <taxon>Ascomycota</taxon>
        <taxon>Pezizomycotina</taxon>
        <taxon>Leotiomycetes</taxon>
        <taxon>Helotiales</taxon>
        <taxon>Helotiaceae</taxon>
        <taxon>Hymenoscyphus</taxon>
    </lineage>
</organism>
<dbReference type="Gene3D" id="3.40.50.10190">
    <property type="entry name" value="BRCT domain"/>
    <property type="match status" value="1"/>
</dbReference>
<accession>A0A9N9LB62</accession>
<dbReference type="PROSITE" id="PS50172">
    <property type="entry name" value="BRCT"/>
    <property type="match status" value="1"/>
</dbReference>
<evidence type="ECO:0000259" key="2">
    <source>
        <dbReference type="PROSITE" id="PS50172"/>
    </source>
</evidence>
<evidence type="ECO:0000256" key="1">
    <source>
        <dbReference type="SAM" id="MobiDB-lite"/>
    </source>
</evidence>
<dbReference type="Proteomes" id="UP000696280">
    <property type="component" value="Unassembled WGS sequence"/>
</dbReference>
<feature type="domain" description="BRCT" evidence="2">
    <location>
        <begin position="26"/>
        <end position="112"/>
    </location>
</feature>
<reference evidence="3" key="1">
    <citation type="submission" date="2021-07" db="EMBL/GenBank/DDBJ databases">
        <authorList>
            <person name="Durling M."/>
        </authorList>
    </citation>
    <scope>NUCLEOTIDE SEQUENCE</scope>
</reference>
<keyword evidence="4" id="KW-1185">Reference proteome</keyword>
<feature type="region of interest" description="Disordered" evidence="1">
    <location>
        <begin position="356"/>
        <end position="378"/>
    </location>
</feature>
<gene>
    <name evidence="3" type="ORF">HYFRA_00014007</name>
</gene>
<dbReference type="InterPro" id="IPR001357">
    <property type="entry name" value="BRCT_dom"/>
</dbReference>
<feature type="region of interest" description="Disordered" evidence="1">
    <location>
        <begin position="572"/>
        <end position="591"/>
    </location>
</feature>
<proteinExistence type="predicted"/>
<feature type="region of interest" description="Disordered" evidence="1">
    <location>
        <begin position="229"/>
        <end position="250"/>
    </location>
</feature>
<dbReference type="EMBL" id="CAJVRL010000117">
    <property type="protein sequence ID" value="CAG8961831.1"/>
    <property type="molecule type" value="Genomic_DNA"/>
</dbReference>
<evidence type="ECO:0000313" key="3">
    <source>
        <dbReference type="EMBL" id="CAG8961831.1"/>
    </source>
</evidence>